<protein>
    <submittedName>
        <fullName evidence="3">Uncharacterized protein LOC106807879</fullName>
    </submittedName>
</protein>
<dbReference type="RefSeq" id="XP_014665857.1">
    <property type="nucleotide sequence ID" value="XM_014810371.1"/>
</dbReference>
<dbReference type="Proteomes" id="UP000695022">
    <property type="component" value="Unplaced"/>
</dbReference>
<evidence type="ECO:0000313" key="2">
    <source>
        <dbReference type="Proteomes" id="UP000695022"/>
    </source>
</evidence>
<gene>
    <name evidence="3" type="primary">LOC106807879</name>
</gene>
<evidence type="ECO:0000313" key="3">
    <source>
        <dbReference type="RefSeq" id="XP_014665857.1"/>
    </source>
</evidence>
<proteinExistence type="predicted"/>
<reference evidence="3" key="1">
    <citation type="submission" date="2025-08" db="UniProtKB">
        <authorList>
            <consortium name="RefSeq"/>
        </authorList>
    </citation>
    <scope>IDENTIFICATION</scope>
</reference>
<feature type="domain" description="Fibronectin type-III" evidence="1">
    <location>
        <begin position="31"/>
        <end position="126"/>
    </location>
</feature>
<organism evidence="2 3">
    <name type="scientific">Priapulus caudatus</name>
    <name type="common">Priapulid worm</name>
    <dbReference type="NCBI Taxonomy" id="37621"/>
    <lineage>
        <taxon>Eukaryota</taxon>
        <taxon>Metazoa</taxon>
        <taxon>Ecdysozoa</taxon>
        <taxon>Scalidophora</taxon>
        <taxon>Priapulida</taxon>
        <taxon>Priapulimorpha</taxon>
        <taxon>Priapulimorphida</taxon>
        <taxon>Priapulidae</taxon>
        <taxon>Priapulus</taxon>
    </lineage>
</organism>
<name>A0ABM1E0Y6_PRICU</name>
<dbReference type="Pfam" id="PF00041">
    <property type="entry name" value="fn3"/>
    <property type="match status" value="1"/>
</dbReference>
<dbReference type="InterPro" id="IPR036116">
    <property type="entry name" value="FN3_sf"/>
</dbReference>
<dbReference type="GeneID" id="106807879"/>
<evidence type="ECO:0000259" key="1">
    <source>
        <dbReference type="PROSITE" id="PS50853"/>
    </source>
</evidence>
<accession>A0ABM1E0Y6</accession>
<dbReference type="SUPFAM" id="SSF49265">
    <property type="entry name" value="Fibronectin type III"/>
    <property type="match status" value="1"/>
</dbReference>
<keyword evidence="2" id="KW-1185">Reference proteome</keyword>
<dbReference type="CDD" id="cd00063">
    <property type="entry name" value="FN3"/>
    <property type="match status" value="1"/>
</dbReference>
<dbReference type="InterPro" id="IPR003961">
    <property type="entry name" value="FN3_dom"/>
</dbReference>
<sequence>MKIRSFTMHSKLVGDIVALLLLAVATLANNRLPGIQYLQETPTDITLTWTQSDRQVASLELEYRSVQPGAETELVKTPLEPSQSAYVIAGLSPDTWYLVCLGAIASNMEDTRRMCEVKKTMLVNGSLSDTHLFDWETHVYHDRVRVAFYPKADVPYDAMKFTADLYVKTQNPKVLERPTVNWLSDRDIEFSGAGVQPNTEYRLCVGVEAAMSEVADVHTTDERCVPLWTAKTPPPTSPPQPNSAQVFVANMVIFGSVLLLLRVAY</sequence>
<dbReference type="Gene3D" id="2.60.40.10">
    <property type="entry name" value="Immunoglobulins"/>
    <property type="match status" value="1"/>
</dbReference>
<dbReference type="InterPro" id="IPR013783">
    <property type="entry name" value="Ig-like_fold"/>
</dbReference>
<dbReference type="PROSITE" id="PS50853">
    <property type="entry name" value="FN3"/>
    <property type="match status" value="1"/>
</dbReference>